<dbReference type="EMBL" id="JASCZI010245865">
    <property type="protein sequence ID" value="MED6214757.1"/>
    <property type="molecule type" value="Genomic_DNA"/>
</dbReference>
<sequence length="96" mass="10517">MPSSSSTSAQTKRPHHYCPQHGNPQLHHGGTLPPLPREGVLALELWLLDREEQPEPSLLFNCIFGASSQHHNLPGGDNNGIWGLGFEACLVTWLEG</sequence>
<comment type="caution">
    <text evidence="2">The sequence shown here is derived from an EMBL/GenBank/DDBJ whole genome shotgun (WGS) entry which is preliminary data.</text>
</comment>
<reference evidence="2 3" key="1">
    <citation type="journal article" date="2023" name="Plants (Basel)">
        <title>Bridging the Gap: Combining Genomics and Transcriptomics Approaches to Understand Stylosanthes scabra, an Orphan Legume from the Brazilian Caatinga.</title>
        <authorList>
            <person name="Ferreira-Neto J.R.C."/>
            <person name="da Silva M.D."/>
            <person name="Binneck E."/>
            <person name="de Melo N.F."/>
            <person name="da Silva R.H."/>
            <person name="de Melo A.L.T.M."/>
            <person name="Pandolfi V."/>
            <person name="Bustamante F.O."/>
            <person name="Brasileiro-Vidal A.C."/>
            <person name="Benko-Iseppon A.M."/>
        </authorList>
    </citation>
    <scope>NUCLEOTIDE SEQUENCE [LARGE SCALE GENOMIC DNA]</scope>
    <source>
        <tissue evidence="2">Leaves</tissue>
    </source>
</reference>
<evidence type="ECO:0000313" key="3">
    <source>
        <dbReference type="Proteomes" id="UP001341840"/>
    </source>
</evidence>
<accession>A0ABU6YWL6</accession>
<keyword evidence="3" id="KW-1185">Reference proteome</keyword>
<organism evidence="2 3">
    <name type="scientific">Stylosanthes scabra</name>
    <dbReference type="NCBI Taxonomy" id="79078"/>
    <lineage>
        <taxon>Eukaryota</taxon>
        <taxon>Viridiplantae</taxon>
        <taxon>Streptophyta</taxon>
        <taxon>Embryophyta</taxon>
        <taxon>Tracheophyta</taxon>
        <taxon>Spermatophyta</taxon>
        <taxon>Magnoliopsida</taxon>
        <taxon>eudicotyledons</taxon>
        <taxon>Gunneridae</taxon>
        <taxon>Pentapetalae</taxon>
        <taxon>rosids</taxon>
        <taxon>fabids</taxon>
        <taxon>Fabales</taxon>
        <taxon>Fabaceae</taxon>
        <taxon>Papilionoideae</taxon>
        <taxon>50 kb inversion clade</taxon>
        <taxon>dalbergioids sensu lato</taxon>
        <taxon>Dalbergieae</taxon>
        <taxon>Pterocarpus clade</taxon>
        <taxon>Stylosanthes</taxon>
    </lineage>
</organism>
<proteinExistence type="predicted"/>
<protein>
    <submittedName>
        <fullName evidence="2">Uncharacterized protein</fullName>
    </submittedName>
</protein>
<feature type="compositionally biased region" description="Polar residues" evidence="1">
    <location>
        <begin position="1"/>
        <end position="11"/>
    </location>
</feature>
<feature type="region of interest" description="Disordered" evidence="1">
    <location>
        <begin position="1"/>
        <end position="34"/>
    </location>
</feature>
<evidence type="ECO:0000313" key="2">
    <source>
        <dbReference type="EMBL" id="MED6214757.1"/>
    </source>
</evidence>
<name>A0ABU6YWL6_9FABA</name>
<dbReference type="Proteomes" id="UP001341840">
    <property type="component" value="Unassembled WGS sequence"/>
</dbReference>
<evidence type="ECO:0000256" key="1">
    <source>
        <dbReference type="SAM" id="MobiDB-lite"/>
    </source>
</evidence>
<gene>
    <name evidence="2" type="ORF">PIB30_106469</name>
</gene>